<dbReference type="GO" id="GO:1902742">
    <property type="term" value="P:apoptotic process involved in development"/>
    <property type="evidence" value="ECO:0007669"/>
    <property type="project" value="TreeGrafter"/>
</dbReference>
<proteinExistence type="inferred from homology"/>
<evidence type="ECO:0000256" key="5">
    <source>
        <dbReference type="ARBA" id="ARBA00022703"/>
    </source>
</evidence>
<dbReference type="OrthoDB" id="6136301at2759"/>
<comment type="similarity">
    <text evidence="2 9">Belongs to the XK family.</text>
</comment>
<comment type="catalytic activity">
    <reaction evidence="8">
        <text>a 1,2-diacyl-sn-glycero-3-phospho-L-serine(in) = a 1,2-diacyl-sn-glycero-3-phospho-L-serine(out)</text>
        <dbReference type="Rhea" id="RHEA:38663"/>
        <dbReference type="ChEBI" id="CHEBI:57262"/>
    </reaction>
</comment>
<sequence>MPSCWPPRYRLLDLLLALGGTLTFLVDLSSDVWGAVEYYRAGDVAYAACLLAFYGLSSAVLQLHSWSWFWADRHHSDIWKCPHHRTGNSTESLPRWDRGSVSSQLGEGGSAGTGLSVKVHGRNGKTNGCSDVSYPGAHSQTHGRTQRDAQCTDPAGGNANSCTGAMAGDTVHPTHGASVATTQEPVPPSTGSMATANPGNRAVVGKWGTTTEKEESANVVTEIISLQTEGDDTEQLLQHFSTSRHLFSPPCLVLLHFLQLGYLLRCIHSLEVGVSAYRSSEQSPTYVQYQDYAYFLTHDISMMRLIETFLENTPQLILLLYVVLRKGTIYAFQYFSICISFISISWAILDYHQSLRLFLKEKKKLNIFSSVIYFLWNFLFIFSRIVCITLFSLVFHSWISLHFSLLWLTFFLWASWQQTDFMKNRILEQFYRATVAVIMYFSWFNISDGRSIYRCLFYYVFVTIDCAILFMSWQIFKFPSSLDEYETYILFVVVLAFLAGLSLRMLYYIYFHPNRASWGKKEYDEPDAIPVGASEYRFLNIKYATHKNPRMLNLSRHAY</sequence>
<evidence type="ECO:0000256" key="6">
    <source>
        <dbReference type="ARBA" id="ARBA00022989"/>
    </source>
</evidence>
<feature type="compositionally biased region" description="Polar residues" evidence="10">
    <location>
        <begin position="179"/>
        <end position="198"/>
    </location>
</feature>
<dbReference type="PANTHER" id="PTHR16024:SF8">
    <property type="entry name" value="XK-RELATED PROTEIN 8"/>
    <property type="match status" value="1"/>
</dbReference>
<feature type="region of interest" description="Disordered" evidence="10">
    <location>
        <begin position="85"/>
        <end position="114"/>
    </location>
</feature>
<dbReference type="InterPro" id="IPR050895">
    <property type="entry name" value="XK-related_scramblase"/>
</dbReference>
<feature type="transmembrane region" description="Helical" evidence="9">
    <location>
        <begin position="44"/>
        <end position="63"/>
    </location>
</feature>
<feature type="transmembrane region" description="Helical" evidence="9">
    <location>
        <begin position="397"/>
        <end position="416"/>
    </location>
</feature>
<keyword evidence="4 9" id="KW-0812">Transmembrane</keyword>
<evidence type="ECO:0000256" key="1">
    <source>
        <dbReference type="ARBA" id="ARBA00004651"/>
    </source>
</evidence>
<dbReference type="GO" id="GO:0070782">
    <property type="term" value="P:phosphatidylserine exposure on apoptotic cell surface"/>
    <property type="evidence" value="ECO:0007669"/>
    <property type="project" value="TreeGrafter"/>
</dbReference>
<evidence type="ECO:0000256" key="9">
    <source>
        <dbReference type="RuleBase" id="RU910716"/>
    </source>
</evidence>
<evidence type="ECO:0000256" key="4">
    <source>
        <dbReference type="ARBA" id="ARBA00022692"/>
    </source>
</evidence>
<dbReference type="PANTHER" id="PTHR16024">
    <property type="entry name" value="XK-RELATED PROTEIN"/>
    <property type="match status" value="1"/>
</dbReference>
<evidence type="ECO:0000313" key="12">
    <source>
        <dbReference type="Proteomes" id="UP000812440"/>
    </source>
</evidence>
<dbReference type="InterPro" id="IPR018629">
    <property type="entry name" value="XK-rel"/>
</dbReference>
<feature type="transmembrane region" description="Helical" evidence="9">
    <location>
        <begin position="488"/>
        <end position="511"/>
    </location>
</feature>
<comment type="subcellular location">
    <subcellularLocation>
        <location evidence="1">Cell membrane</location>
        <topology evidence="1">Multi-pass membrane protein</topology>
    </subcellularLocation>
    <subcellularLocation>
        <location evidence="9">Membrane</location>
        <topology evidence="9">Multi-pass membrane protein</topology>
    </subcellularLocation>
</comment>
<feature type="region of interest" description="Disordered" evidence="10">
    <location>
        <begin position="126"/>
        <end position="201"/>
    </location>
</feature>
<organism evidence="11 12">
    <name type="scientific">Hymenochirus boettgeri</name>
    <name type="common">Congo dwarf clawed frog</name>
    <dbReference type="NCBI Taxonomy" id="247094"/>
    <lineage>
        <taxon>Eukaryota</taxon>
        <taxon>Metazoa</taxon>
        <taxon>Chordata</taxon>
        <taxon>Craniata</taxon>
        <taxon>Vertebrata</taxon>
        <taxon>Euteleostomi</taxon>
        <taxon>Amphibia</taxon>
        <taxon>Batrachia</taxon>
        <taxon>Anura</taxon>
        <taxon>Pipoidea</taxon>
        <taxon>Pipidae</taxon>
        <taxon>Pipinae</taxon>
        <taxon>Hymenochirus</taxon>
    </lineage>
</organism>
<dbReference type="Pfam" id="PF09815">
    <property type="entry name" value="XK-related"/>
    <property type="match status" value="2"/>
</dbReference>
<evidence type="ECO:0000256" key="7">
    <source>
        <dbReference type="ARBA" id="ARBA00023136"/>
    </source>
</evidence>
<reference evidence="11" key="1">
    <citation type="thesis" date="2020" institute="ProQuest LLC" country="789 East Eisenhower Parkway, Ann Arbor, MI, USA">
        <title>Comparative Genomics and Chromosome Evolution.</title>
        <authorList>
            <person name="Mudd A.B."/>
        </authorList>
    </citation>
    <scope>NUCLEOTIDE SEQUENCE</scope>
    <source>
        <strain evidence="11">Female2</strain>
        <tissue evidence="11">Blood</tissue>
    </source>
</reference>
<feature type="transmembrane region" description="Helical" evidence="9">
    <location>
        <begin position="456"/>
        <end position="476"/>
    </location>
</feature>
<evidence type="ECO:0000256" key="10">
    <source>
        <dbReference type="SAM" id="MobiDB-lite"/>
    </source>
</evidence>
<protein>
    <recommendedName>
        <fullName evidence="9">XK-related protein</fullName>
    </recommendedName>
</protein>
<comment type="caution">
    <text evidence="11">The sequence shown here is derived from an EMBL/GenBank/DDBJ whole genome shotgun (WGS) entry which is preliminary data.</text>
</comment>
<gene>
    <name evidence="11" type="ORF">GDO86_003443</name>
</gene>
<evidence type="ECO:0000256" key="8">
    <source>
        <dbReference type="ARBA" id="ARBA00024479"/>
    </source>
</evidence>
<name>A0A8T2K1F0_9PIPI</name>
<keyword evidence="12" id="KW-1185">Reference proteome</keyword>
<keyword evidence="5" id="KW-0053">Apoptosis</keyword>
<keyword evidence="6 9" id="KW-1133">Transmembrane helix</keyword>
<dbReference type="GO" id="GO:0005886">
    <property type="term" value="C:plasma membrane"/>
    <property type="evidence" value="ECO:0007669"/>
    <property type="project" value="UniProtKB-SubCell"/>
</dbReference>
<evidence type="ECO:0000256" key="3">
    <source>
        <dbReference type="ARBA" id="ARBA00022475"/>
    </source>
</evidence>
<evidence type="ECO:0000313" key="11">
    <source>
        <dbReference type="EMBL" id="KAG8451189.1"/>
    </source>
</evidence>
<feature type="transmembrane region" description="Helical" evidence="9">
    <location>
        <begin position="330"/>
        <end position="349"/>
    </location>
</feature>
<keyword evidence="7 9" id="KW-0472">Membrane</keyword>
<accession>A0A8T2K1F0</accession>
<keyword evidence="3" id="KW-1003">Cell membrane</keyword>
<dbReference type="Proteomes" id="UP000812440">
    <property type="component" value="Chromosome 2"/>
</dbReference>
<feature type="transmembrane region" description="Helical" evidence="9">
    <location>
        <begin position="370"/>
        <end position="391"/>
    </location>
</feature>
<evidence type="ECO:0000256" key="2">
    <source>
        <dbReference type="ARBA" id="ARBA00008789"/>
    </source>
</evidence>
<dbReference type="AlphaFoldDB" id="A0A8T2K1F0"/>
<dbReference type="EMBL" id="JAACNH010000002">
    <property type="protein sequence ID" value="KAG8451189.1"/>
    <property type="molecule type" value="Genomic_DNA"/>
</dbReference>
<dbReference type="GO" id="GO:0043652">
    <property type="term" value="P:engulfment of apoptotic cell"/>
    <property type="evidence" value="ECO:0007669"/>
    <property type="project" value="TreeGrafter"/>
</dbReference>